<keyword evidence="3" id="KW-1185">Reference proteome</keyword>
<evidence type="ECO:0000256" key="1">
    <source>
        <dbReference type="SAM" id="MobiDB-lite"/>
    </source>
</evidence>
<gene>
    <name evidence="2" type="ORF">CVT26_013623</name>
</gene>
<protein>
    <submittedName>
        <fullName evidence="2">Uncharacterized protein</fullName>
    </submittedName>
</protein>
<dbReference type="Proteomes" id="UP000284706">
    <property type="component" value="Unassembled WGS sequence"/>
</dbReference>
<dbReference type="EMBL" id="NHYE01001111">
    <property type="protein sequence ID" value="PPQ98367.1"/>
    <property type="molecule type" value="Genomic_DNA"/>
</dbReference>
<dbReference type="InParanoid" id="A0A409Y5Q4"/>
<reference evidence="2 3" key="1">
    <citation type="journal article" date="2018" name="Evol. Lett.">
        <title>Horizontal gene cluster transfer increased hallucinogenic mushroom diversity.</title>
        <authorList>
            <person name="Reynolds H.T."/>
            <person name="Vijayakumar V."/>
            <person name="Gluck-Thaler E."/>
            <person name="Korotkin H.B."/>
            <person name="Matheny P.B."/>
            <person name="Slot J.C."/>
        </authorList>
    </citation>
    <scope>NUCLEOTIDE SEQUENCE [LARGE SCALE GENOMIC DNA]</scope>
    <source>
        <strain evidence="2 3">SRW20</strain>
    </source>
</reference>
<organism evidence="2 3">
    <name type="scientific">Gymnopilus dilepis</name>
    <dbReference type="NCBI Taxonomy" id="231916"/>
    <lineage>
        <taxon>Eukaryota</taxon>
        <taxon>Fungi</taxon>
        <taxon>Dikarya</taxon>
        <taxon>Basidiomycota</taxon>
        <taxon>Agaricomycotina</taxon>
        <taxon>Agaricomycetes</taxon>
        <taxon>Agaricomycetidae</taxon>
        <taxon>Agaricales</taxon>
        <taxon>Agaricineae</taxon>
        <taxon>Hymenogastraceae</taxon>
        <taxon>Gymnopilus</taxon>
    </lineage>
</organism>
<sequence length="107" mass="11619">MDTAEETKSNPMAIARGFFSGLARDTIFRKEEALSGAFPATEAGRKRESNEPFDFGVDEDDGGGAEGFVELYLGEGQLVTGDLFSGILRVVLACNVRVPRPEMNDAW</sequence>
<name>A0A409Y5Q4_9AGAR</name>
<evidence type="ECO:0000313" key="3">
    <source>
        <dbReference type="Proteomes" id="UP000284706"/>
    </source>
</evidence>
<feature type="region of interest" description="Disordered" evidence="1">
    <location>
        <begin position="39"/>
        <end position="59"/>
    </location>
</feature>
<proteinExistence type="predicted"/>
<comment type="caution">
    <text evidence="2">The sequence shown here is derived from an EMBL/GenBank/DDBJ whole genome shotgun (WGS) entry which is preliminary data.</text>
</comment>
<dbReference type="AlphaFoldDB" id="A0A409Y5Q4"/>
<evidence type="ECO:0000313" key="2">
    <source>
        <dbReference type="EMBL" id="PPQ98367.1"/>
    </source>
</evidence>
<accession>A0A409Y5Q4</accession>